<dbReference type="Proteomes" id="UP000664277">
    <property type="component" value="Unassembled WGS sequence"/>
</dbReference>
<name>A0A8J7PFF6_9BACT</name>
<evidence type="ECO:0000313" key="2">
    <source>
        <dbReference type="Proteomes" id="UP000664277"/>
    </source>
</evidence>
<organism evidence="1 2">
    <name type="scientific">Candidatus Obscuribacter phosphatis</name>
    <dbReference type="NCBI Taxonomy" id="1906157"/>
    <lineage>
        <taxon>Bacteria</taxon>
        <taxon>Bacillati</taxon>
        <taxon>Candidatus Melainabacteria</taxon>
        <taxon>Candidatus Obscuribacterales</taxon>
        <taxon>Candidatus Obscuribacteraceae</taxon>
        <taxon>Candidatus Obscuribacter</taxon>
    </lineage>
</organism>
<dbReference type="EMBL" id="JAFLCK010000009">
    <property type="protein sequence ID" value="MBN8660342.1"/>
    <property type="molecule type" value="Genomic_DNA"/>
</dbReference>
<evidence type="ECO:0000313" key="1">
    <source>
        <dbReference type="EMBL" id="MBN8660342.1"/>
    </source>
</evidence>
<sequence>MAAVEDMRGLQRLNLKDLNEISLADSQKRRHLSFARLVHEIKTQKPTIKQVAAKIGRYLNGLVDRVFYETVPVKDVYQGNLHFE</sequence>
<reference evidence="1" key="1">
    <citation type="submission" date="2021-02" db="EMBL/GenBank/DDBJ databases">
        <title>Genome-Resolved Metagenomics of a Microbial Community Performing Photosynthetic Biological Nutrient Removal.</title>
        <authorList>
            <person name="Mcdaniel E.A."/>
        </authorList>
    </citation>
    <scope>NUCLEOTIDE SEQUENCE</scope>
    <source>
        <strain evidence="1">UWPOB_OBS1</strain>
    </source>
</reference>
<proteinExistence type="predicted"/>
<accession>A0A8J7PFF6</accession>
<gene>
    <name evidence="1" type="ORF">J0M35_08280</name>
</gene>
<protein>
    <submittedName>
        <fullName evidence="1">Uncharacterized protein</fullName>
    </submittedName>
</protein>
<comment type="caution">
    <text evidence="1">The sequence shown here is derived from an EMBL/GenBank/DDBJ whole genome shotgun (WGS) entry which is preliminary data.</text>
</comment>
<dbReference type="AlphaFoldDB" id="A0A8J7PFF6"/>